<comment type="caution">
    <text evidence="4">The sequence shown here is derived from an EMBL/GenBank/DDBJ whole genome shotgun (WGS) entry which is preliminary data.</text>
</comment>
<dbReference type="GO" id="GO:0016887">
    <property type="term" value="F:ATP hydrolysis activity"/>
    <property type="evidence" value="ECO:0007669"/>
    <property type="project" value="InterPro"/>
</dbReference>
<dbReference type="OrthoDB" id="9802264at2"/>
<dbReference type="SMART" id="SM00382">
    <property type="entry name" value="AAA"/>
    <property type="match status" value="1"/>
</dbReference>
<evidence type="ECO:0000313" key="5">
    <source>
        <dbReference type="Proteomes" id="UP000275394"/>
    </source>
</evidence>
<sequence length="219" mass="24779">MRQPLLTLHIERLTQGGRAVLCDVDLKIYRGDHIAILGRSGAGKSTLLQRLQRCNSDEIALCPQRNGLVEALSSYNNIYMGGLDRHPWWYNLLNLLRPWARNRRQIGDICRLLGIEQQLLQSVDQLSGGQRQRVAIGRALYQDRPIFFGDEAVASVDPVQAKQLIDTIQQRHHSTVQVLHQRPLALACSNRIIGLKDGRICIDAPTDQLTIDDLTELYL</sequence>
<dbReference type="RefSeq" id="WP_123713528.1">
    <property type="nucleotide sequence ID" value="NZ_RKHR01000006.1"/>
</dbReference>
<evidence type="ECO:0000259" key="3">
    <source>
        <dbReference type="PROSITE" id="PS50893"/>
    </source>
</evidence>
<dbReference type="GO" id="GO:0022857">
    <property type="term" value="F:transmembrane transporter activity"/>
    <property type="evidence" value="ECO:0007669"/>
    <property type="project" value="TreeGrafter"/>
</dbReference>
<dbReference type="InterPro" id="IPR015854">
    <property type="entry name" value="ABC_transpr_LolD-like"/>
</dbReference>
<dbReference type="SUPFAM" id="SSF52540">
    <property type="entry name" value="P-loop containing nucleoside triphosphate hydrolases"/>
    <property type="match status" value="1"/>
</dbReference>
<evidence type="ECO:0000256" key="1">
    <source>
        <dbReference type="ARBA" id="ARBA00022741"/>
    </source>
</evidence>
<dbReference type="InterPro" id="IPR003439">
    <property type="entry name" value="ABC_transporter-like_ATP-bd"/>
</dbReference>
<keyword evidence="1" id="KW-0547">Nucleotide-binding</keyword>
<dbReference type="InterPro" id="IPR003593">
    <property type="entry name" value="AAA+_ATPase"/>
</dbReference>
<dbReference type="GO" id="GO:0005524">
    <property type="term" value="F:ATP binding"/>
    <property type="evidence" value="ECO:0007669"/>
    <property type="project" value="UniProtKB-KW"/>
</dbReference>
<keyword evidence="5" id="KW-1185">Reference proteome</keyword>
<dbReference type="GO" id="GO:0005886">
    <property type="term" value="C:plasma membrane"/>
    <property type="evidence" value="ECO:0007669"/>
    <property type="project" value="TreeGrafter"/>
</dbReference>
<evidence type="ECO:0000256" key="2">
    <source>
        <dbReference type="ARBA" id="ARBA00022840"/>
    </source>
</evidence>
<dbReference type="PROSITE" id="PS50893">
    <property type="entry name" value="ABC_TRANSPORTER_2"/>
    <property type="match status" value="1"/>
</dbReference>
<keyword evidence="2 4" id="KW-0067">ATP-binding</keyword>
<protein>
    <submittedName>
        <fullName evidence="4">Phosphonate transport system ATP-binding protein</fullName>
    </submittedName>
</protein>
<organism evidence="4 5">
    <name type="scientific">Sinobacterium caligoides</name>
    <dbReference type="NCBI Taxonomy" id="933926"/>
    <lineage>
        <taxon>Bacteria</taxon>
        <taxon>Pseudomonadati</taxon>
        <taxon>Pseudomonadota</taxon>
        <taxon>Gammaproteobacteria</taxon>
        <taxon>Cellvibrionales</taxon>
        <taxon>Spongiibacteraceae</taxon>
        <taxon>Sinobacterium</taxon>
    </lineage>
</organism>
<name>A0A3N2DGR1_9GAMM</name>
<dbReference type="EMBL" id="RKHR01000006">
    <property type="protein sequence ID" value="ROR98962.1"/>
    <property type="molecule type" value="Genomic_DNA"/>
</dbReference>
<evidence type="ECO:0000313" key="4">
    <source>
        <dbReference type="EMBL" id="ROR98962.1"/>
    </source>
</evidence>
<proteinExistence type="predicted"/>
<accession>A0A3N2DGR1</accession>
<dbReference type="Gene3D" id="3.40.50.300">
    <property type="entry name" value="P-loop containing nucleotide triphosphate hydrolases"/>
    <property type="match status" value="1"/>
</dbReference>
<feature type="domain" description="ABC transporter" evidence="3">
    <location>
        <begin position="5"/>
        <end position="219"/>
    </location>
</feature>
<dbReference type="Proteomes" id="UP000275394">
    <property type="component" value="Unassembled WGS sequence"/>
</dbReference>
<dbReference type="AlphaFoldDB" id="A0A3N2DGR1"/>
<reference evidence="4 5" key="1">
    <citation type="submission" date="2018-11" db="EMBL/GenBank/DDBJ databases">
        <title>Genomic Encyclopedia of Type Strains, Phase IV (KMG-IV): sequencing the most valuable type-strain genomes for metagenomic binning, comparative biology and taxonomic classification.</title>
        <authorList>
            <person name="Goeker M."/>
        </authorList>
    </citation>
    <scope>NUCLEOTIDE SEQUENCE [LARGE SCALE GENOMIC DNA]</scope>
    <source>
        <strain evidence="4 5">DSM 100316</strain>
    </source>
</reference>
<gene>
    <name evidence="4" type="ORF">EDC56_3202</name>
</gene>
<dbReference type="InterPro" id="IPR017871">
    <property type="entry name" value="ABC_transporter-like_CS"/>
</dbReference>
<dbReference type="PANTHER" id="PTHR24220">
    <property type="entry name" value="IMPORT ATP-BINDING PROTEIN"/>
    <property type="match status" value="1"/>
</dbReference>
<dbReference type="Pfam" id="PF00005">
    <property type="entry name" value="ABC_tran"/>
    <property type="match status" value="1"/>
</dbReference>
<dbReference type="PROSITE" id="PS00211">
    <property type="entry name" value="ABC_TRANSPORTER_1"/>
    <property type="match status" value="1"/>
</dbReference>
<dbReference type="InterPro" id="IPR027417">
    <property type="entry name" value="P-loop_NTPase"/>
</dbReference>